<reference evidence="5" key="1">
    <citation type="submission" date="2022-03" db="EMBL/GenBank/DDBJ databases">
        <title>Genome Identification and Characterization of new species Bdellovibrio reynosense LBG001 sp. nov. from a Mexico soil sample.</title>
        <authorList>
            <person name="Camilli A."/>
            <person name="Ajao Y."/>
            <person name="Guo X."/>
        </authorList>
    </citation>
    <scope>NUCLEOTIDE SEQUENCE</scope>
    <source>
        <strain evidence="5">LBG001</strain>
    </source>
</reference>
<evidence type="ECO:0000313" key="5">
    <source>
        <dbReference type="EMBL" id="UOF02860.1"/>
    </source>
</evidence>
<dbReference type="EMBL" id="CP093442">
    <property type="protein sequence ID" value="UOF02860.1"/>
    <property type="molecule type" value="Genomic_DNA"/>
</dbReference>
<sequence>MRQRKTRRTNGRLMRNVGMGMLLYFAYNQLKKGLRFMKMEGKVVVISGGSRGLGFVLAKELAKKGASVCLLARDKEELQRAQNQIQFEVPTAEVIYQVCDSTNPRQTLTAMERCFEHFRRIDVVINNAGVITVSPYENLSAADFEESLKVHFWASYNITEAARPFLKATGGGRIVNISSIGGKVPVMHLSSYCTGKFALVGYSRSIRPELLKDNIYVTTVCPGLMRTGSVDHAQFRGQHSKEYSWFALADSIPLLTMSAERAARKIIEAMQAGQAEINISLPTKVAIAVQGIAPELTADFMAVANLLMPSAPVFSELKKGSESHSAVAPSVLTKLTNDAAIRNNEKRI</sequence>
<keyword evidence="2" id="KW-0560">Oxidoreductase</keyword>
<evidence type="ECO:0000256" key="3">
    <source>
        <dbReference type="RuleBase" id="RU000363"/>
    </source>
</evidence>
<dbReference type="Proteomes" id="UP000830116">
    <property type="component" value="Chromosome"/>
</dbReference>
<dbReference type="PANTHER" id="PTHR44196">
    <property type="entry name" value="DEHYDROGENASE/REDUCTASE SDR FAMILY MEMBER 7B"/>
    <property type="match status" value="1"/>
</dbReference>
<dbReference type="InterPro" id="IPR036291">
    <property type="entry name" value="NAD(P)-bd_dom_sf"/>
</dbReference>
<dbReference type="RefSeq" id="WP_243540679.1">
    <property type="nucleotide sequence ID" value="NZ_CP093442.1"/>
</dbReference>
<organism evidence="5 6">
    <name type="scientific">Bdellovibrio reynosensis</name>
    <dbReference type="NCBI Taxonomy" id="2835041"/>
    <lineage>
        <taxon>Bacteria</taxon>
        <taxon>Pseudomonadati</taxon>
        <taxon>Bdellovibrionota</taxon>
        <taxon>Bdellovibrionia</taxon>
        <taxon>Bdellovibrionales</taxon>
        <taxon>Pseudobdellovibrionaceae</taxon>
        <taxon>Bdellovibrio</taxon>
    </lineage>
</organism>
<dbReference type="PANTHER" id="PTHR44196:SF1">
    <property type="entry name" value="DEHYDROGENASE_REDUCTASE SDR FAMILY MEMBER 7B"/>
    <property type="match status" value="1"/>
</dbReference>
<proteinExistence type="inferred from homology"/>
<dbReference type="PROSITE" id="PS00061">
    <property type="entry name" value="ADH_SHORT"/>
    <property type="match status" value="1"/>
</dbReference>
<protein>
    <submittedName>
        <fullName evidence="5">SDR family NAD(P)-dependent oxidoreductase</fullName>
    </submittedName>
</protein>
<name>A0ABY4CKT7_9BACT</name>
<keyword evidence="6" id="KW-1185">Reference proteome</keyword>
<gene>
    <name evidence="5" type="ORF">MNR06_07825</name>
</gene>
<feature type="domain" description="Ketoreductase" evidence="4">
    <location>
        <begin position="42"/>
        <end position="214"/>
    </location>
</feature>
<dbReference type="InterPro" id="IPR057326">
    <property type="entry name" value="KR_dom"/>
</dbReference>
<evidence type="ECO:0000259" key="4">
    <source>
        <dbReference type="SMART" id="SM00822"/>
    </source>
</evidence>
<evidence type="ECO:0000313" key="6">
    <source>
        <dbReference type="Proteomes" id="UP000830116"/>
    </source>
</evidence>
<dbReference type="InterPro" id="IPR002347">
    <property type="entry name" value="SDR_fam"/>
</dbReference>
<dbReference type="Gene3D" id="3.40.50.720">
    <property type="entry name" value="NAD(P)-binding Rossmann-like Domain"/>
    <property type="match status" value="1"/>
</dbReference>
<comment type="similarity">
    <text evidence="1 3">Belongs to the short-chain dehydrogenases/reductases (SDR) family.</text>
</comment>
<dbReference type="InterPro" id="IPR020904">
    <property type="entry name" value="Sc_DH/Rdtase_CS"/>
</dbReference>
<dbReference type="PRINTS" id="PR00081">
    <property type="entry name" value="GDHRDH"/>
</dbReference>
<dbReference type="SMART" id="SM00822">
    <property type="entry name" value="PKS_KR"/>
    <property type="match status" value="1"/>
</dbReference>
<accession>A0ABY4CKT7</accession>
<evidence type="ECO:0000256" key="2">
    <source>
        <dbReference type="ARBA" id="ARBA00023002"/>
    </source>
</evidence>
<evidence type="ECO:0000256" key="1">
    <source>
        <dbReference type="ARBA" id="ARBA00006484"/>
    </source>
</evidence>
<dbReference type="SUPFAM" id="SSF51735">
    <property type="entry name" value="NAD(P)-binding Rossmann-fold domains"/>
    <property type="match status" value="1"/>
</dbReference>
<dbReference type="Pfam" id="PF00106">
    <property type="entry name" value="adh_short"/>
    <property type="match status" value="1"/>
</dbReference>
<dbReference type="PRINTS" id="PR00080">
    <property type="entry name" value="SDRFAMILY"/>
</dbReference>